<gene>
    <name evidence="3" type="ORF">BN134_667</name>
</gene>
<accession>A0ABM9Q3K7</accession>
<dbReference type="InterPro" id="IPR025262">
    <property type="entry name" value="QseG"/>
</dbReference>
<evidence type="ECO:0000313" key="3">
    <source>
        <dbReference type="EMBL" id="CCJ79958.1"/>
    </source>
</evidence>
<feature type="coiled-coil region" evidence="1">
    <location>
        <begin position="178"/>
        <end position="205"/>
    </location>
</feature>
<proteinExistence type="predicted"/>
<feature type="region of interest" description="Disordered" evidence="2">
    <location>
        <begin position="220"/>
        <end position="260"/>
    </location>
</feature>
<dbReference type="Proteomes" id="UP000009342">
    <property type="component" value="Unassembled WGS sequence"/>
</dbReference>
<dbReference type="Pfam" id="PF13942">
    <property type="entry name" value="Lipoprotein_20"/>
    <property type="match status" value="1"/>
</dbReference>
<feature type="compositionally biased region" description="Basic residues" evidence="2">
    <location>
        <begin position="251"/>
        <end position="260"/>
    </location>
</feature>
<organism evidence="3 4">
    <name type="scientific">Cronobacter dublinensis 1210</name>
    <dbReference type="NCBI Taxonomy" id="1208656"/>
    <lineage>
        <taxon>Bacteria</taxon>
        <taxon>Pseudomonadati</taxon>
        <taxon>Pseudomonadota</taxon>
        <taxon>Gammaproteobacteria</taxon>
        <taxon>Enterobacterales</taxon>
        <taxon>Enterobacteriaceae</taxon>
        <taxon>Cronobacter</taxon>
    </lineage>
</organism>
<reference evidence="4" key="1">
    <citation type="journal article" date="2012" name="PLoS ONE">
        <title>Comparative analysis of genome sequences covering the seven cronobacter species.</title>
        <authorList>
            <person name="Joseph S."/>
            <person name="Desai P."/>
            <person name="Ji Y."/>
            <person name="Cummings C.A."/>
            <person name="Shih R."/>
            <person name="Degoricija L."/>
            <person name="Rico A."/>
            <person name="Brzoska P."/>
            <person name="Hamby S.E."/>
            <person name="Masood N."/>
            <person name="Hariri S."/>
            <person name="Sonbol H."/>
            <person name="Chuzhanova N."/>
            <person name="McClelland M."/>
            <person name="Furtado M.R."/>
            <person name="Forsythe S.J."/>
        </authorList>
    </citation>
    <scope>NUCLEOTIDE SEQUENCE [LARGE SCALE GENOMIC DNA]</scope>
    <source>
        <strain evidence="4">1210</strain>
    </source>
</reference>
<dbReference type="NCBIfam" id="NF007997">
    <property type="entry name" value="PRK10722.1"/>
    <property type="match status" value="1"/>
</dbReference>
<evidence type="ECO:0000256" key="2">
    <source>
        <dbReference type="SAM" id="MobiDB-lite"/>
    </source>
</evidence>
<name>A0ABM9Q3K7_9ENTR</name>
<evidence type="ECO:0000313" key="4">
    <source>
        <dbReference type="Proteomes" id="UP000009342"/>
    </source>
</evidence>
<keyword evidence="4" id="KW-1185">Reference proteome</keyword>
<dbReference type="EMBL" id="CAKZ01000033">
    <property type="protein sequence ID" value="CCJ79958.1"/>
    <property type="molecule type" value="Genomic_DNA"/>
</dbReference>
<keyword evidence="1" id="KW-0175">Coiled coil</keyword>
<comment type="caution">
    <text evidence="3">The sequence shown here is derived from an EMBL/GenBank/DDBJ whole genome shotgun (WGS) entry which is preliminary data.</text>
</comment>
<evidence type="ECO:0000256" key="1">
    <source>
        <dbReference type="SAM" id="Coils"/>
    </source>
</evidence>
<sequence>MNLRLVNAWRNLRARGTTFFSLRRLAGSALLPCLLAGCVQSPVSTNIKQHDPKLPEQQLADFLFTDCSGIWQLSGQNVESNPLFWLRGMDCAERLAPAEARAQARRFPDETWQHAFRRGILLANARITPAERRSYLTTLGATAGNIPAHVRPLYEAWRDGQAAQLALSDERGRYSKLQQSADSELDALREQQRHLRTELELTTRKLENLTDIERQLSTRKSAGGYIQDNSHSAGDAQKENAAPAGKDGALRRRRPNHDTA</sequence>
<protein>
    <submittedName>
        <fullName evidence="3">Alpha helix protein</fullName>
    </submittedName>
</protein>